<evidence type="ECO:0000256" key="4">
    <source>
        <dbReference type="ARBA" id="ARBA00023040"/>
    </source>
</evidence>
<feature type="transmembrane region" description="Helical" evidence="9">
    <location>
        <begin position="59"/>
        <end position="81"/>
    </location>
</feature>
<feature type="compositionally biased region" description="Basic and acidic residues" evidence="8">
    <location>
        <begin position="196"/>
        <end position="207"/>
    </location>
</feature>
<dbReference type="InterPro" id="IPR000276">
    <property type="entry name" value="GPCR_Rhodpsn"/>
</dbReference>
<reference evidence="11 12" key="1">
    <citation type="journal article" date="2017" name="PLoS Biol.">
        <title>The sea cucumber genome provides insights into morphological evolution and visceral regeneration.</title>
        <authorList>
            <person name="Zhang X."/>
            <person name="Sun L."/>
            <person name="Yuan J."/>
            <person name="Sun Y."/>
            <person name="Gao Y."/>
            <person name="Zhang L."/>
            <person name="Li S."/>
            <person name="Dai H."/>
            <person name="Hamel J.F."/>
            <person name="Liu C."/>
            <person name="Yu Y."/>
            <person name="Liu S."/>
            <person name="Lin W."/>
            <person name="Guo K."/>
            <person name="Jin S."/>
            <person name="Xu P."/>
            <person name="Storey K.B."/>
            <person name="Huan P."/>
            <person name="Zhang T."/>
            <person name="Zhou Y."/>
            <person name="Zhang J."/>
            <person name="Lin C."/>
            <person name="Li X."/>
            <person name="Xing L."/>
            <person name="Huo D."/>
            <person name="Sun M."/>
            <person name="Wang L."/>
            <person name="Mercier A."/>
            <person name="Li F."/>
            <person name="Yang H."/>
            <person name="Xiang J."/>
        </authorList>
    </citation>
    <scope>NUCLEOTIDE SEQUENCE [LARGE SCALE GENOMIC DNA]</scope>
    <source>
        <strain evidence="11">Shaxun</strain>
        <tissue evidence="11">Muscle</tissue>
    </source>
</reference>
<dbReference type="PRINTS" id="PR00237">
    <property type="entry name" value="GPCRRHODOPSN"/>
</dbReference>
<evidence type="ECO:0000256" key="9">
    <source>
        <dbReference type="SAM" id="Phobius"/>
    </source>
</evidence>
<dbReference type="EMBL" id="MRZV01000103">
    <property type="protein sequence ID" value="PIK58744.1"/>
    <property type="molecule type" value="Genomic_DNA"/>
</dbReference>
<feature type="domain" description="G-protein coupled receptors family 1 profile" evidence="10">
    <location>
        <begin position="55"/>
        <end position="114"/>
    </location>
</feature>
<feature type="transmembrane region" description="Helical" evidence="9">
    <location>
        <begin position="93"/>
        <end position="116"/>
    </location>
</feature>
<proteinExistence type="predicted"/>
<evidence type="ECO:0000256" key="2">
    <source>
        <dbReference type="ARBA" id="ARBA00022692"/>
    </source>
</evidence>
<evidence type="ECO:0000256" key="7">
    <source>
        <dbReference type="ARBA" id="ARBA00023224"/>
    </source>
</evidence>
<keyword evidence="3 9" id="KW-1133">Transmembrane helix</keyword>
<evidence type="ECO:0000256" key="1">
    <source>
        <dbReference type="ARBA" id="ARBA00004141"/>
    </source>
</evidence>
<dbReference type="OrthoDB" id="2101615at2759"/>
<organism evidence="11 12">
    <name type="scientific">Stichopus japonicus</name>
    <name type="common">Sea cucumber</name>
    <dbReference type="NCBI Taxonomy" id="307972"/>
    <lineage>
        <taxon>Eukaryota</taxon>
        <taxon>Metazoa</taxon>
        <taxon>Echinodermata</taxon>
        <taxon>Eleutherozoa</taxon>
        <taxon>Echinozoa</taxon>
        <taxon>Holothuroidea</taxon>
        <taxon>Aspidochirotacea</taxon>
        <taxon>Aspidochirotida</taxon>
        <taxon>Stichopodidae</taxon>
        <taxon>Apostichopus</taxon>
    </lineage>
</organism>
<protein>
    <submittedName>
        <fullName evidence="11">Putative substance-P receptor</fullName>
    </submittedName>
</protein>
<feature type="compositionally biased region" description="Basic and acidic residues" evidence="8">
    <location>
        <begin position="251"/>
        <end position="268"/>
    </location>
</feature>
<keyword evidence="2 9" id="KW-0812">Transmembrane</keyword>
<dbReference type="GO" id="GO:0008188">
    <property type="term" value="F:neuropeptide receptor activity"/>
    <property type="evidence" value="ECO:0007669"/>
    <property type="project" value="TreeGrafter"/>
</dbReference>
<evidence type="ECO:0000256" key="3">
    <source>
        <dbReference type="ARBA" id="ARBA00022989"/>
    </source>
</evidence>
<dbReference type="PANTHER" id="PTHR45695:SF26">
    <property type="entry name" value="NEUROPEPTIDE CCHAMIDE-1 RECEPTOR"/>
    <property type="match status" value="1"/>
</dbReference>
<dbReference type="Pfam" id="PF00001">
    <property type="entry name" value="7tm_1"/>
    <property type="match status" value="1"/>
</dbReference>
<comment type="subcellular location">
    <subcellularLocation>
        <location evidence="1">Membrane</location>
        <topology evidence="1">Multi-pass membrane protein</topology>
    </subcellularLocation>
</comment>
<dbReference type="Gene3D" id="1.20.1070.10">
    <property type="entry name" value="Rhodopsin 7-helix transmembrane proteins"/>
    <property type="match status" value="1"/>
</dbReference>
<dbReference type="PROSITE" id="PS50262">
    <property type="entry name" value="G_PROTEIN_RECEP_F1_2"/>
    <property type="match status" value="1"/>
</dbReference>
<dbReference type="GO" id="GO:0005886">
    <property type="term" value="C:plasma membrane"/>
    <property type="evidence" value="ECO:0007669"/>
    <property type="project" value="TreeGrafter"/>
</dbReference>
<gene>
    <name evidence="11" type="ORF">BSL78_04316</name>
</gene>
<keyword evidence="6 11" id="KW-0675">Receptor</keyword>
<keyword evidence="5 9" id="KW-0472">Membrane</keyword>
<keyword evidence="12" id="KW-1185">Reference proteome</keyword>
<dbReference type="AlphaFoldDB" id="A0A2G8LEQ9"/>
<keyword evidence="7" id="KW-0807">Transducer</keyword>
<evidence type="ECO:0000256" key="5">
    <source>
        <dbReference type="ARBA" id="ARBA00023136"/>
    </source>
</evidence>
<name>A0A2G8LEQ9_STIJA</name>
<accession>A0A2G8LEQ9</accession>
<evidence type="ECO:0000259" key="10">
    <source>
        <dbReference type="PROSITE" id="PS50262"/>
    </source>
</evidence>
<dbReference type="SUPFAM" id="SSF81321">
    <property type="entry name" value="Family A G protein-coupled receptor-like"/>
    <property type="match status" value="1"/>
</dbReference>
<dbReference type="PANTHER" id="PTHR45695">
    <property type="entry name" value="LEUCOKININ RECEPTOR-RELATED"/>
    <property type="match status" value="1"/>
</dbReference>
<dbReference type="InterPro" id="IPR017452">
    <property type="entry name" value="GPCR_Rhodpsn_7TM"/>
</dbReference>
<evidence type="ECO:0000256" key="6">
    <source>
        <dbReference type="ARBA" id="ARBA00023170"/>
    </source>
</evidence>
<feature type="compositionally biased region" description="Basic and acidic residues" evidence="8">
    <location>
        <begin position="218"/>
        <end position="244"/>
    </location>
</feature>
<evidence type="ECO:0000313" key="11">
    <source>
        <dbReference type="EMBL" id="PIK58744.1"/>
    </source>
</evidence>
<comment type="caution">
    <text evidence="11">The sequence shown here is derived from an EMBL/GenBank/DDBJ whole genome shotgun (WGS) entry which is preliminary data.</text>
</comment>
<keyword evidence="4" id="KW-0297">G-protein coupled receptor</keyword>
<dbReference type="STRING" id="307972.A0A2G8LEQ9"/>
<feature type="compositionally biased region" description="Polar residues" evidence="8">
    <location>
        <begin position="152"/>
        <end position="169"/>
    </location>
</feature>
<feature type="region of interest" description="Disordered" evidence="8">
    <location>
        <begin position="142"/>
        <end position="312"/>
    </location>
</feature>
<dbReference type="Proteomes" id="UP000230750">
    <property type="component" value="Unassembled WGS sequence"/>
</dbReference>
<evidence type="ECO:0000256" key="8">
    <source>
        <dbReference type="SAM" id="MobiDB-lite"/>
    </source>
</evidence>
<sequence>MTKAFNEEYILLLSESEFRLKDRLGKIGAPEEICIMVGKLYLNYRLEVPVFLLSEVAKMVLVVVFAFTICWLPHYMVSLIAGFTQVFARSNFIFVQVLVYTCGFINSCMNPIIYALMSRAFRKGFWGILTTCCPRYRHLVGGKSQRRDPGHQSMTAVSEGVSHTVTTNHQSRRKPFVRAEMTQVTGASSDADDDDICLKKIDNRPNDEYVNSGNGRPIDNREDHTEKRERLLNKLLDESDDKKGANYPADKSPEIRDTSENNNGKRDSLPVTSTNGEVTSHEQDAVVSSPPLSPTSPTSTSPPGHFETQPLL</sequence>
<evidence type="ECO:0000313" key="12">
    <source>
        <dbReference type="Proteomes" id="UP000230750"/>
    </source>
</evidence>